<dbReference type="GO" id="GO:0005829">
    <property type="term" value="C:cytosol"/>
    <property type="evidence" value="ECO:0007669"/>
    <property type="project" value="TreeGrafter"/>
</dbReference>
<reference evidence="6" key="1">
    <citation type="submission" date="2017-05" db="EMBL/GenBank/DDBJ databases">
        <title>Complete and WGS of Bordetella genogroups.</title>
        <authorList>
            <person name="Spilker T."/>
            <person name="Lipuma J."/>
        </authorList>
    </citation>
    <scope>NUCLEOTIDE SEQUENCE [LARGE SCALE GENOMIC DNA]</scope>
    <source>
        <strain evidence="6">AU16122</strain>
    </source>
</reference>
<dbReference type="InterPro" id="IPR043129">
    <property type="entry name" value="ATPase_NBD"/>
</dbReference>
<dbReference type="Pfam" id="PF19278">
    <property type="entry name" value="Hydant_A_C"/>
    <property type="match status" value="1"/>
</dbReference>
<organism evidence="5 6">
    <name type="scientific">Bordetella genomosp. 10</name>
    <dbReference type="NCBI Taxonomy" id="1416804"/>
    <lineage>
        <taxon>Bacteria</taxon>
        <taxon>Pseudomonadati</taxon>
        <taxon>Pseudomonadota</taxon>
        <taxon>Betaproteobacteria</taxon>
        <taxon>Burkholderiales</taxon>
        <taxon>Alcaligenaceae</taxon>
        <taxon>Bordetella</taxon>
    </lineage>
</organism>
<gene>
    <name evidence="5" type="ORF">CAL29_12730</name>
</gene>
<evidence type="ECO:0000259" key="4">
    <source>
        <dbReference type="Pfam" id="PF19278"/>
    </source>
</evidence>
<feature type="domain" description="Hydantoinase/oxoprolinase N-terminal" evidence="3">
    <location>
        <begin position="8"/>
        <end position="182"/>
    </location>
</feature>
<dbReference type="PANTHER" id="PTHR11365">
    <property type="entry name" value="5-OXOPROLINASE RELATED"/>
    <property type="match status" value="1"/>
</dbReference>
<proteinExistence type="predicted"/>
<dbReference type="Pfam" id="PF05378">
    <property type="entry name" value="Hydant_A_N"/>
    <property type="match status" value="1"/>
</dbReference>
<accession>A0A261SBC7</accession>
<protein>
    <recommendedName>
        <fullName evidence="7">Hydantoinase</fullName>
    </recommendedName>
</protein>
<name>A0A261SBC7_9BORD</name>
<feature type="domain" description="Hydantoinase A/oxoprolinase" evidence="2">
    <location>
        <begin position="206"/>
        <end position="500"/>
    </location>
</feature>
<evidence type="ECO:0000313" key="6">
    <source>
        <dbReference type="Proteomes" id="UP000216020"/>
    </source>
</evidence>
<dbReference type="PANTHER" id="PTHR11365:SF23">
    <property type="entry name" value="HYPOTHETICAL 5-OXOPROLINASE (EUROFUNG)-RELATED"/>
    <property type="match status" value="1"/>
</dbReference>
<dbReference type="InterPro" id="IPR008040">
    <property type="entry name" value="Hydant_A_N"/>
</dbReference>
<dbReference type="Proteomes" id="UP000216020">
    <property type="component" value="Unassembled WGS sequence"/>
</dbReference>
<dbReference type="RefSeq" id="WP_094853378.1">
    <property type="nucleotide sequence ID" value="NZ_NEVM01000002.1"/>
</dbReference>
<dbReference type="InterPro" id="IPR045079">
    <property type="entry name" value="Oxoprolinase-like"/>
</dbReference>
<evidence type="ECO:0000259" key="3">
    <source>
        <dbReference type="Pfam" id="PF05378"/>
    </source>
</evidence>
<feature type="compositionally biased region" description="Basic and acidic residues" evidence="1">
    <location>
        <begin position="710"/>
        <end position="719"/>
    </location>
</feature>
<sequence>MQAGKYALGIDIGGTFTDIVVYDTQGGTSTSHKELTTPKAPHEGVIRGVRTLFEREVLPYANVDRVIHATTLFTNALIERKGAVTGLITTAGFRDTLEMAREHKYELFDLHIELPRPLVPRHLRLEAAERIGPDGVVQQPLDVAQAVEQAGRLAAAGATSIAIVFLHAYANPVHERMARDAIAAAYPELFISISSDVSPQIREYERTSTTVANAYVKPLADGYLDRMNARIQQLGIQAPLFMMLSNGGLTHVDEAKRVPIQLLESGPAAGALAGAFFGGRAGIEDVLAFDMGGTTAKLAIIEAGKPLIAHRFEASREKRLTEGSGLPISISTIELIEIGAGGGSIAHLDALGLLKVGPESAGSLPGPACYGRGGTQPTVTDANLVLGFLDPAAFAGGTMSIDVAKAEDAMRPLAAQSNLSVPEFAWGIHSIVNENMAAAARVHVAERGHHAGKFALLLTGGGGPLHGCEIARRLGMTRAICPPGAGVASALGLLMAPARIDRMVSVGWTLETVDWAALEAEYGRIERDARAVIDATLPGQGAAARSQRAADLRFAGQGFEVITDLPAGPYTADSYGAIREAFLATYAKTFGQVPPRGNIEIINIRAAVSAGGGEGGLDVDTGAVSAAGAARGTRRMYLAERKDYAEVPVYERGAFKAGQAFRGPAIVQEASSTLIVPPRATVEVDAGGSLIVHLDAAAPSAPVPSPAIEESEKQRACAN</sequence>
<dbReference type="Pfam" id="PF01968">
    <property type="entry name" value="Hydantoinase_A"/>
    <property type="match status" value="1"/>
</dbReference>
<evidence type="ECO:0008006" key="7">
    <source>
        <dbReference type="Google" id="ProtNLM"/>
    </source>
</evidence>
<dbReference type="EMBL" id="NEVM01000002">
    <property type="protein sequence ID" value="OZI34381.1"/>
    <property type="molecule type" value="Genomic_DNA"/>
</dbReference>
<dbReference type="GO" id="GO:0006749">
    <property type="term" value="P:glutathione metabolic process"/>
    <property type="evidence" value="ECO:0007669"/>
    <property type="project" value="TreeGrafter"/>
</dbReference>
<dbReference type="SUPFAM" id="SSF53067">
    <property type="entry name" value="Actin-like ATPase domain"/>
    <property type="match status" value="1"/>
</dbReference>
<evidence type="ECO:0000259" key="2">
    <source>
        <dbReference type="Pfam" id="PF01968"/>
    </source>
</evidence>
<feature type="domain" description="Acetophenone carboxylase-like C-terminal" evidence="4">
    <location>
        <begin position="570"/>
        <end position="686"/>
    </location>
</feature>
<dbReference type="OrthoDB" id="9768323at2"/>
<evidence type="ECO:0000256" key="1">
    <source>
        <dbReference type="SAM" id="MobiDB-lite"/>
    </source>
</evidence>
<dbReference type="InterPro" id="IPR049517">
    <property type="entry name" value="ACX-like_C"/>
</dbReference>
<dbReference type="InterPro" id="IPR002821">
    <property type="entry name" value="Hydantoinase_A"/>
</dbReference>
<evidence type="ECO:0000313" key="5">
    <source>
        <dbReference type="EMBL" id="OZI34381.1"/>
    </source>
</evidence>
<comment type="caution">
    <text evidence="5">The sequence shown here is derived from an EMBL/GenBank/DDBJ whole genome shotgun (WGS) entry which is preliminary data.</text>
</comment>
<dbReference type="GO" id="GO:0017168">
    <property type="term" value="F:5-oxoprolinase (ATP-hydrolyzing) activity"/>
    <property type="evidence" value="ECO:0007669"/>
    <property type="project" value="TreeGrafter"/>
</dbReference>
<keyword evidence="6" id="KW-1185">Reference proteome</keyword>
<dbReference type="AlphaFoldDB" id="A0A261SBC7"/>
<feature type="region of interest" description="Disordered" evidence="1">
    <location>
        <begin position="699"/>
        <end position="719"/>
    </location>
</feature>